<dbReference type="InterPro" id="IPR000884">
    <property type="entry name" value="TSP1_rpt"/>
</dbReference>
<reference evidence="3" key="1">
    <citation type="submission" date="2021-09" db="EMBL/GenBank/DDBJ databases">
        <authorList>
            <consortium name="Pathogen Informatics"/>
        </authorList>
    </citation>
    <scope>NUCLEOTIDE SEQUENCE</scope>
</reference>
<dbReference type="AlphaFoldDB" id="A0A8J2MQW8"/>
<dbReference type="Proteomes" id="UP000746747">
    <property type="component" value="Unassembled WGS sequence"/>
</dbReference>
<evidence type="ECO:0000259" key="2">
    <source>
        <dbReference type="PROSITE" id="PS50948"/>
    </source>
</evidence>
<dbReference type="EMBL" id="CAKAEH010001503">
    <property type="protein sequence ID" value="CAG9536974.1"/>
    <property type="molecule type" value="Genomic_DNA"/>
</dbReference>
<dbReference type="SMART" id="SM00473">
    <property type="entry name" value="PAN_AP"/>
    <property type="match status" value="1"/>
</dbReference>
<dbReference type="GO" id="GO:0009653">
    <property type="term" value="P:anatomical structure morphogenesis"/>
    <property type="evidence" value="ECO:0007669"/>
    <property type="project" value="TreeGrafter"/>
</dbReference>
<keyword evidence="4" id="KW-1185">Reference proteome</keyword>
<dbReference type="PROSITE" id="PS50948">
    <property type="entry name" value="PAN"/>
    <property type="match status" value="1"/>
</dbReference>
<evidence type="ECO:0000313" key="4">
    <source>
        <dbReference type="Proteomes" id="UP000746747"/>
    </source>
</evidence>
<accession>A0A8J2MQW8</accession>
<dbReference type="InterPro" id="IPR036383">
    <property type="entry name" value="TSP1_rpt_sf"/>
</dbReference>
<dbReference type="InterPro" id="IPR003609">
    <property type="entry name" value="Pan_app"/>
</dbReference>
<feature type="compositionally biased region" description="Polar residues" evidence="1">
    <location>
        <begin position="198"/>
        <end position="208"/>
    </location>
</feature>
<protein>
    <recommendedName>
        <fullName evidence="2">Apple domain-containing protein</fullName>
    </recommendedName>
</protein>
<evidence type="ECO:0000256" key="1">
    <source>
        <dbReference type="SAM" id="MobiDB-lite"/>
    </source>
</evidence>
<comment type="caution">
    <text evidence="3">The sequence shown here is derived from an EMBL/GenBank/DDBJ whole genome shotgun (WGS) entry which is preliminary data.</text>
</comment>
<sequence length="543" mass="62264">MPTKELKILKMHKKIFHFLLQDNNGRMILCASAVYDHATFICTIFRSKSYPEGDLQTMVAPGQRLFEKFCLSEDISSECADSRFLKVDQSVIIGYAQNVSMARSIEECIEQCLIERFQCRSAMYFYTESACITNTESAMTQPTSFTREENDNVIYIQNDCPTILARQKQLENSTTAATESSPTAADEHIEDINVEAETMSSTRTINEGDNNKKRKKDEETRNTAAITVVNSSNGDNILKKRNDLNDLIYNVSYKEESKNSLGTDSGKFASFKEVTATSTIEEMSKMLERNLKKLITGSNTTSFNRRLKSLKQTKLQQVRKEFTSEENKQNQVEKNLPLEVENQEIEKTNSLVVVVHKRAEIQKPIKRLKIITLNGFKDENHFSQWSNWSPCKRSGERRIRRRKCYNLQKCIGALMEVKKCPKIIQEPEFRAVPDGHELRTTIDKKELLTPVPSERLNLANKTNVRTGIRMSISSQLQQSHLEKEPTEKTNEKVWSPWRGICQEFASGHPCKNHKIIGFESRDCLATDNDKCKGPFFRYCTISC</sequence>
<dbReference type="SUPFAM" id="SSF82895">
    <property type="entry name" value="TSP-1 type 1 repeat"/>
    <property type="match status" value="1"/>
</dbReference>
<dbReference type="CDD" id="cd01099">
    <property type="entry name" value="PAN_AP_HGF"/>
    <property type="match status" value="1"/>
</dbReference>
<name>A0A8J2MQW8_9BILA</name>
<feature type="region of interest" description="Disordered" evidence="1">
    <location>
        <begin position="195"/>
        <end position="220"/>
    </location>
</feature>
<proteinExistence type="predicted"/>
<evidence type="ECO:0000313" key="3">
    <source>
        <dbReference type="EMBL" id="CAG9536974.1"/>
    </source>
</evidence>
<gene>
    <name evidence="3" type="ORF">CJOHNSTONI_LOCUS6843</name>
</gene>
<dbReference type="InterPro" id="IPR052774">
    <property type="entry name" value="Celegans_DevNeuronal_Protein"/>
</dbReference>
<dbReference type="PANTHER" id="PTHR47327:SF4">
    <property type="entry name" value="APPLE DOMAIN-CONTAINING PROTEIN-RELATED"/>
    <property type="match status" value="1"/>
</dbReference>
<dbReference type="SUPFAM" id="SSF57414">
    <property type="entry name" value="Hairpin loop containing domain-like"/>
    <property type="match status" value="1"/>
</dbReference>
<dbReference type="PROSITE" id="PS50092">
    <property type="entry name" value="TSP1"/>
    <property type="match status" value="1"/>
</dbReference>
<dbReference type="Pfam" id="PF00024">
    <property type="entry name" value="PAN_1"/>
    <property type="match status" value="1"/>
</dbReference>
<dbReference type="Gene3D" id="3.50.4.10">
    <property type="entry name" value="Hepatocyte Growth Factor"/>
    <property type="match status" value="1"/>
</dbReference>
<feature type="domain" description="Apple" evidence="2">
    <location>
        <begin position="79"/>
        <end position="160"/>
    </location>
</feature>
<dbReference type="OrthoDB" id="5867217at2759"/>
<dbReference type="PANTHER" id="PTHR47327">
    <property type="entry name" value="FI18240P1-RELATED"/>
    <property type="match status" value="1"/>
</dbReference>
<organism evidence="3 4">
    <name type="scientific">Cercopithifilaria johnstoni</name>
    <dbReference type="NCBI Taxonomy" id="2874296"/>
    <lineage>
        <taxon>Eukaryota</taxon>
        <taxon>Metazoa</taxon>
        <taxon>Ecdysozoa</taxon>
        <taxon>Nematoda</taxon>
        <taxon>Chromadorea</taxon>
        <taxon>Rhabditida</taxon>
        <taxon>Spirurina</taxon>
        <taxon>Spiruromorpha</taxon>
        <taxon>Filarioidea</taxon>
        <taxon>Onchocercidae</taxon>
        <taxon>Cercopithifilaria</taxon>
    </lineage>
</organism>